<reference evidence="2" key="1">
    <citation type="journal article" date="2008" name="Nat. Genet.">
        <title>The Pristionchus pacificus genome provides a unique perspective on nematode lifestyle and parasitism.</title>
        <authorList>
            <person name="Dieterich C."/>
            <person name="Clifton S.W."/>
            <person name="Schuster L.N."/>
            <person name="Chinwalla A."/>
            <person name="Delehaunty K."/>
            <person name="Dinkelacker I."/>
            <person name="Fulton L."/>
            <person name="Fulton R."/>
            <person name="Godfrey J."/>
            <person name="Minx P."/>
            <person name="Mitreva M."/>
            <person name="Roeseler W."/>
            <person name="Tian H."/>
            <person name="Witte H."/>
            <person name="Yang S.P."/>
            <person name="Wilson R.K."/>
            <person name="Sommer R.J."/>
        </authorList>
    </citation>
    <scope>NUCLEOTIDE SEQUENCE [LARGE SCALE GENOMIC DNA]</scope>
    <source>
        <strain evidence="2">PS312</strain>
    </source>
</reference>
<protein>
    <submittedName>
        <fullName evidence="1">HLH domain-containing protein</fullName>
    </submittedName>
</protein>
<name>A0A2A6D1H5_PRIPA</name>
<dbReference type="Gene3D" id="1.10.238.10">
    <property type="entry name" value="EF-hand"/>
    <property type="match status" value="1"/>
</dbReference>
<evidence type="ECO:0000313" key="1">
    <source>
        <dbReference type="EnsemblMetazoa" id="PPA18874.1"/>
    </source>
</evidence>
<accession>A0A8R1YGP2</accession>
<dbReference type="Proteomes" id="UP000005239">
    <property type="component" value="Unassembled WGS sequence"/>
</dbReference>
<dbReference type="EnsemblMetazoa" id="PPA18874.1">
    <property type="protein sequence ID" value="PPA18874.1"/>
    <property type="gene ID" value="WBGene00108428"/>
</dbReference>
<organism evidence="1 2">
    <name type="scientific">Pristionchus pacificus</name>
    <name type="common">Parasitic nematode worm</name>
    <dbReference type="NCBI Taxonomy" id="54126"/>
    <lineage>
        <taxon>Eukaryota</taxon>
        <taxon>Metazoa</taxon>
        <taxon>Ecdysozoa</taxon>
        <taxon>Nematoda</taxon>
        <taxon>Chromadorea</taxon>
        <taxon>Rhabditida</taxon>
        <taxon>Rhabditina</taxon>
        <taxon>Diplogasteromorpha</taxon>
        <taxon>Diplogasteroidea</taxon>
        <taxon>Neodiplogasteridae</taxon>
        <taxon>Pristionchus</taxon>
    </lineage>
</organism>
<dbReference type="AlphaFoldDB" id="A0A2A6D1H5"/>
<dbReference type="PROSITE" id="PS50222">
    <property type="entry name" value="EF_HAND_2"/>
    <property type="match status" value="1"/>
</dbReference>
<proteinExistence type="predicted"/>
<keyword evidence="2" id="KW-1185">Reference proteome</keyword>
<evidence type="ECO:0000313" key="2">
    <source>
        <dbReference type="Proteomes" id="UP000005239"/>
    </source>
</evidence>
<dbReference type="SUPFAM" id="SSF47473">
    <property type="entry name" value="EF-hand"/>
    <property type="match status" value="1"/>
</dbReference>
<accession>A0A2A6D1H5</accession>
<dbReference type="GO" id="GO:0005509">
    <property type="term" value="F:calcium ion binding"/>
    <property type="evidence" value="ECO:0007669"/>
    <property type="project" value="InterPro"/>
</dbReference>
<dbReference type="InterPro" id="IPR011992">
    <property type="entry name" value="EF-hand-dom_pair"/>
</dbReference>
<reference evidence="1" key="2">
    <citation type="submission" date="2022-06" db="UniProtKB">
        <authorList>
            <consortium name="EnsemblMetazoa"/>
        </authorList>
    </citation>
    <scope>IDENTIFICATION</scope>
    <source>
        <strain evidence="1">PS312</strain>
    </source>
</reference>
<gene>
    <name evidence="1" type="primary">WBGene00108428</name>
</gene>
<sequence length="369" mass="42762">VGRVRERIWRRKDGERERDRRDETGLVLIRSIQSGMGFPFAFPISANLSDRKGKGILGEDDSLLTDRPSLSYFSGTSGTESSISGEVSMILVLLLIIVPLTIDSTALERSHRNALLTFDEWDLNNDCFVTYEEFINYFLDMLFSIRQFEARTVKNANKAKILKEEDFEIAASNITADWGLLDAKKANERKIMKLRLEITIPEVSTVFKIRSVINSTFWHRPRDETSEFNATDDVKNPTAFVVFDFIIQFRGLLSFSEWDLNHDCIVTYDEFKSWVLDMLMTVIKFQALVASEKPDSKDFLESTYESLSRRVIEDLSRLSNQNANATTIIDGFFTRLLKKFEDNKNYDVNKIQTIFKFNSRLNLTFWYNI</sequence>
<dbReference type="InterPro" id="IPR002048">
    <property type="entry name" value="EF_hand_dom"/>
</dbReference>